<protein>
    <submittedName>
        <fullName evidence="2">Uncharacterized protein</fullName>
    </submittedName>
</protein>
<proteinExistence type="predicted"/>
<evidence type="ECO:0000256" key="1">
    <source>
        <dbReference type="SAM" id="MobiDB-lite"/>
    </source>
</evidence>
<evidence type="ECO:0000313" key="2">
    <source>
        <dbReference type="EMBL" id="KAL0056552.1"/>
    </source>
</evidence>
<name>A0ABR2Z4X7_9AGAR</name>
<organism evidence="2 3">
    <name type="scientific">Marasmius tenuissimus</name>
    <dbReference type="NCBI Taxonomy" id="585030"/>
    <lineage>
        <taxon>Eukaryota</taxon>
        <taxon>Fungi</taxon>
        <taxon>Dikarya</taxon>
        <taxon>Basidiomycota</taxon>
        <taxon>Agaricomycotina</taxon>
        <taxon>Agaricomycetes</taxon>
        <taxon>Agaricomycetidae</taxon>
        <taxon>Agaricales</taxon>
        <taxon>Marasmiineae</taxon>
        <taxon>Marasmiaceae</taxon>
        <taxon>Marasmius</taxon>
    </lineage>
</organism>
<feature type="compositionally biased region" description="Basic and acidic residues" evidence="1">
    <location>
        <begin position="191"/>
        <end position="201"/>
    </location>
</feature>
<feature type="compositionally biased region" description="Low complexity" evidence="1">
    <location>
        <begin position="213"/>
        <end position="227"/>
    </location>
</feature>
<dbReference type="EMBL" id="JBBXMP010001348">
    <property type="protein sequence ID" value="KAL0056552.1"/>
    <property type="molecule type" value="Genomic_DNA"/>
</dbReference>
<feature type="compositionally biased region" description="Low complexity" evidence="1">
    <location>
        <begin position="129"/>
        <end position="140"/>
    </location>
</feature>
<dbReference type="Proteomes" id="UP001437256">
    <property type="component" value="Unassembled WGS sequence"/>
</dbReference>
<feature type="region of interest" description="Disordered" evidence="1">
    <location>
        <begin position="180"/>
        <end position="227"/>
    </location>
</feature>
<accession>A0ABR2Z4X7</accession>
<keyword evidence="3" id="KW-1185">Reference proteome</keyword>
<reference evidence="2 3" key="1">
    <citation type="submission" date="2024-05" db="EMBL/GenBank/DDBJ databases">
        <title>A draft genome resource for the thread blight pathogen Marasmius tenuissimus strain MS-2.</title>
        <authorList>
            <person name="Yulfo-Soto G.E."/>
            <person name="Baruah I.K."/>
            <person name="Amoako-Attah I."/>
            <person name="Bukari Y."/>
            <person name="Meinhardt L.W."/>
            <person name="Bailey B.A."/>
            <person name="Cohen S.P."/>
        </authorList>
    </citation>
    <scope>NUCLEOTIDE SEQUENCE [LARGE SCALE GENOMIC DNA]</scope>
    <source>
        <strain evidence="2 3">MS-2</strain>
    </source>
</reference>
<sequence length="291" mass="33096">KYFDKLTAGEDLGTFQEFVNELAIYGEKDDIESYKKALTALWKNETLAHKDFIKYAEQYRTLARVVGYEDDNLFIDKLREVIPKDLRSVMVPYEVNNQIPKKWDAYLELLIKTYKFLHPEKSTRDVFATGSSSNTGNGNNKKSDPDAMDIDSAKKVKAEHANSQDAKQKLCQICSGKGFKAKSKTHNTNDCYEKPGNEHKRPAPRASTSNPSTSGQGNKNGNSGKGTASGKTFYQWLMEMAKEYDIDTDLDSLWKYLSVMLRRRAARKLLMNVRDNWNLGVHQLFISTHGV</sequence>
<feature type="non-terminal residue" evidence="2">
    <location>
        <position position="1"/>
    </location>
</feature>
<feature type="region of interest" description="Disordered" evidence="1">
    <location>
        <begin position="127"/>
        <end position="148"/>
    </location>
</feature>
<evidence type="ECO:0000313" key="3">
    <source>
        <dbReference type="Proteomes" id="UP001437256"/>
    </source>
</evidence>
<gene>
    <name evidence="2" type="ORF">AAF712_016843</name>
</gene>
<comment type="caution">
    <text evidence="2">The sequence shown here is derived from an EMBL/GenBank/DDBJ whole genome shotgun (WGS) entry which is preliminary data.</text>
</comment>